<dbReference type="Proteomes" id="UP001607303">
    <property type="component" value="Unassembled WGS sequence"/>
</dbReference>
<protein>
    <submittedName>
        <fullName evidence="2">Uncharacterized protein</fullName>
    </submittedName>
</protein>
<gene>
    <name evidence="2" type="ORF">V1477_006734</name>
</gene>
<reference evidence="2 3" key="1">
    <citation type="journal article" date="2024" name="Ann. Entomol. Soc. Am.">
        <title>Genomic analyses of the southern and eastern yellowjacket wasps (Hymenoptera: Vespidae) reveal evolutionary signatures of social life.</title>
        <authorList>
            <person name="Catto M.A."/>
            <person name="Caine P.B."/>
            <person name="Orr S.E."/>
            <person name="Hunt B.G."/>
            <person name="Goodisman M.A.D."/>
        </authorList>
    </citation>
    <scope>NUCLEOTIDE SEQUENCE [LARGE SCALE GENOMIC DNA]</scope>
    <source>
        <strain evidence="2">232</strain>
        <tissue evidence="2">Head and thorax</tissue>
    </source>
</reference>
<sequence length="94" mass="10839">MGLMNFISGTSSAINIYDLTFKSIDTIFWYSIIYYQFIVISFAILYYKRAYHCLYLGNILPLLSSGVDMVQNKSRNTIPKTTTNEIHKKLKVAI</sequence>
<dbReference type="AlphaFoldDB" id="A0ABD2CGI0"/>
<keyword evidence="1" id="KW-1133">Transmembrane helix</keyword>
<comment type="caution">
    <text evidence="2">The sequence shown here is derived from an EMBL/GenBank/DDBJ whole genome shotgun (WGS) entry which is preliminary data.</text>
</comment>
<keyword evidence="1" id="KW-0812">Transmembrane</keyword>
<keyword evidence="1" id="KW-0472">Membrane</keyword>
<evidence type="ECO:0000313" key="2">
    <source>
        <dbReference type="EMBL" id="KAL2744192.1"/>
    </source>
</evidence>
<keyword evidence="3" id="KW-1185">Reference proteome</keyword>
<organism evidence="2 3">
    <name type="scientific">Vespula maculifrons</name>
    <name type="common">Eastern yellow jacket</name>
    <name type="synonym">Wasp</name>
    <dbReference type="NCBI Taxonomy" id="7453"/>
    <lineage>
        <taxon>Eukaryota</taxon>
        <taxon>Metazoa</taxon>
        <taxon>Ecdysozoa</taxon>
        <taxon>Arthropoda</taxon>
        <taxon>Hexapoda</taxon>
        <taxon>Insecta</taxon>
        <taxon>Pterygota</taxon>
        <taxon>Neoptera</taxon>
        <taxon>Endopterygota</taxon>
        <taxon>Hymenoptera</taxon>
        <taxon>Apocrita</taxon>
        <taxon>Aculeata</taxon>
        <taxon>Vespoidea</taxon>
        <taxon>Vespidae</taxon>
        <taxon>Vespinae</taxon>
        <taxon>Vespula</taxon>
    </lineage>
</organism>
<accession>A0ABD2CGI0</accession>
<evidence type="ECO:0000256" key="1">
    <source>
        <dbReference type="SAM" id="Phobius"/>
    </source>
</evidence>
<feature type="transmembrane region" description="Helical" evidence="1">
    <location>
        <begin position="27"/>
        <end position="47"/>
    </location>
</feature>
<evidence type="ECO:0000313" key="3">
    <source>
        <dbReference type="Proteomes" id="UP001607303"/>
    </source>
</evidence>
<dbReference type="EMBL" id="JAYRBN010000050">
    <property type="protein sequence ID" value="KAL2744192.1"/>
    <property type="molecule type" value="Genomic_DNA"/>
</dbReference>
<name>A0ABD2CGI0_VESMC</name>
<proteinExistence type="predicted"/>